<dbReference type="AlphaFoldDB" id="A0A239JSH8"/>
<dbReference type="RefSeq" id="WP_089321023.1">
    <property type="nucleotide sequence ID" value="NZ_FZOQ01000023.1"/>
</dbReference>
<dbReference type="PANTHER" id="PTHR36529">
    <property type="entry name" value="SLL1095 PROTEIN"/>
    <property type="match status" value="1"/>
</dbReference>
<dbReference type="Gene3D" id="3.90.550.10">
    <property type="entry name" value="Spore Coat Polysaccharide Biosynthesis Protein SpsA, Chain A"/>
    <property type="match status" value="1"/>
</dbReference>
<dbReference type="PANTHER" id="PTHR36529:SF1">
    <property type="entry name" value="GLYCOSYLTRANSFERASE"/>
    <property type="match status" value="1"/>
</dbReference>
<evidence type="ECO:0008006" key="3">
    <source>
        <dbReference type="Google" id="ProtNLM"/>
    </source>
</evidence>
<gene>
    <name evidence="1" type="ORF">SAMN06296052_12346</name>
</gene>
<reference evidence="2" key="1">
    <citation type="submission" date="2017-06" db="EMBL/GenBank/DDBJ databases">
        <authorList>
            <person name="Varghese N."/>
            <person name="Submissions S."/>
        </authorList>
    </citation>
    <scope>NUCLEOTIDE SEQUENCE [LARGE SCALE GENOMIC DNA]</scope>
    <source>
        <strain evidence="2">NKM1</strain>
    </source>
</reference>
<keyword evidence="2" id="KW-1185">Reference proteome</keyword>
<evidence type="ECO:0000313" key="1">
    <source>
        <dbReference type="EMBL" id="SNT08472.1"/>
    </source>
</evidence>
<dbReference type="Proteomes" id="UP000198432">
    <property type="component" value="Unassembled WGS sequence"/>
</dbReference>
<dbReference type="InterPro" id="IPR018641">
    <property type="entry name" value="Trfase_1_rSAM/seldom-assoc"/>
</dbReference>
<proteinExistence type="predicted"/>
<organism evidence="1 2">
    <name type="scientific">Pontibacter ummariensis</name>
    <dbReference type="NCBI Taxonomy" id="1610492"/>
    <lineage>
        <taxon>Bacteria</taxon>
        <taxon>Pseudomonadati</taxon>
        <taxon>Bacteroidota</taxon>
        <taxon>Cytophagia</taxon>
        <taxon>Cytophagales</taxon>
        <taxon>Hymenobacteraceae</taxon>
        <taxon>Pontibacter</taxon>
    </lineage>
</organism>
<dbReference type="SUPFAM" id="SSF53448">
    <property type="entry name" value="Nucleotide-diphospho-sugar transferases"/>
    <property type="match status" value="1"/>
</dbReference>
<protein>
    <recommendedName>
        <fullName evidence="3">DUF2064 domain-containing protein</fullName>
    </recommendedName>
</protein>
<accession>A0A239JSH8</accession>
<name>A0A239JSH8_9BACT</name>
<sequence>MTTANVDTAILLFAHAAGQEVKTKLFSSRHGAPTNEEIAQVLLDHTLRVVNSTKLPLITLFTQQQQGNTFGERLANAFQEAFAAGYQRVICVGSDCPTLAASDLYAAQEALRHNSLVIGPATDGGAYLIGIQKESFQQETFCQLNWQTAKVLGELQAYARQHSEAPEKQFFLLAQKSDVDDEQGLIRELERLLEGDILKKLLQALLASEAFKPAQDQAIGAPFELPIGSVLLRAPPF</sequence>
<dbReference type="EMBL" id="FZOQ01000023">
    <property type="protein sequence ID" value="SNT08472.1"/>
    <property type="molecule type" value="Genomic_DNA"/>
</dbReference>
<dbReference type="Pfam" id="PF09837">
    <property type="entry name" value="DUF2064"/>
    <property type="match status" value="1"/>
</dbReference>
<evidence type="ECO:0000313" key="2">
    <source>
        <dbReference type="Proteomes" id="UP000198432"/>
    </source>
</evidence>
<dbReference type="InterPro" id="IPR029044">
    <property type="entry name" value="Nucleotide-diphossugar_trans"/>
</dbReference>
<dbReference type="OrthoDB" id="9798250at2"/>